<evidence type="ECO:0000313" key="4">
    <source>
        <dbReference type="Proteomes" id="UP000297872"/>
    </source>
</evidence>
<protein>
    <submittedName>
        <fullName evidence="3">Uncharacterized protein</fullName>
    </submittedName>
</protein>
<dbReference type="GeneID" id="302996407"/>
<comment type="caution">
    <text evidence="3">The sequence shown here is derived from an EMBL/GenBank/DDBJ whole genome shotgun (WGS) entry which is preliminary data.</text>
</comment>
<accession>A0A4Y8V6D8</accession>
<name>A0A4Y8V6D8_9BACT</name>
<dbReference type="EMBL" id="SGVY01000051">
    <property type="protein sequence ID" value="TFH76270.1"/>
    <property type="molecule type" value="Genomic_DNA"/>
</dbReference>
<keyword evidence="2" id="KW-0732">Signal</keyword>
<dbReference type="OrthoDB" id="1079950at2"/>
<keyword evidence="4" id="KW-1185">Reference proteome</keyword>
<dbReference type="RefSeq" id="WP_134844295.1">
    <property type="nucleotide sequence ID" value="NZ_SGVY01000051.1"/>
</dbReference>
<proteinExistence type="predicted"/>
<feature type="compositionally biased region" description="Basic residues" evidence="1">
    <location>
        <begin position="153"/>
        <end position="178"/>
    </location>
</feature>
<feature type="region of interest" description="Disordered" evidence="1">
    <location>
        <begin position="121"/>
        <end position="194"/>
    </location>
</feature>
<dbReference type="Proteomes" id="UP000297872">
    <property type="component" value="Unassembled WGS sequence"/>
</dbReference>
<sequence>MKRMIMTLVAAWMMIASMNAQRLTNIQAEARFITDKMVVELGLSNAQRNNLLNINFTYLDGIRSYRDIDAYGWHYRNKQLKRMMTARQWKRFKNSYYFYRPIGWQNHVYVHHIYTKYPKHNWGHDKRRPRPECNYGRPGWPGGTHETYGPGKPCKHHKHDKKWKHDKKKWKHDKKKWKHDRDWDDDDDDDDDDD</sequence>
<reference evidence="3 4" key="1">
    <citation type="submission" date="2019-02" db="EMBL/GenBank/DDBJ databases">
        <title>Draft Genome Sequence of the Prevotella sp. BCRC 81118, Isolated from Human Feces.</title>
        <authorList>
            <person name="Huang C.-H."/>
        </authorList>
    </citation>
    <scope>NUCLEOTIDE SEQUENCE [LARGE SCALE GENOMIC DNA]</scope>
    <source>
        <strain evidence="3 4">BCRC 81118</strain>
    </source>
</reference>
<dbReference type="AlphaFoldDB" id="A0A4Y8V6D8"/>
<feature type="chain" id="PRO_5021327370" evidence="2">
    <location>
        <begin position="23"/>
        <end position="194"/>
    </location>
</feature>
<feature type="compositionally biased region" description="Acidic residues" evidence="1">
    <location>
        <begin position="183"/>
        <end position="194"/>
    </location>
</feature>
<evidence type="ECO:0000313" key="3">
    <source>
        <dbReference type="EMBL" id="TFH76270.1"/>
    </source>
</evidence>
<gene>
    <name evidence="3" type="ORF">EXN75_14150</name>
</gene>
<organism evidence="3 4">
    <name type="scientific">Segatella hominis</name>
    <dbReference type="NCBI Taxonomy" id="2518605"/>
    <lineage>
        <taxon>Bacteria</taxon>
        <taxon>Pseudomonadati</taxon>
        <taxon>Bacteroidota</taxon>
        <taxon>Bacteroidia</taxon>
        <taxon>Bacteroidales</taxon>
        <taxon>Prevotellaceae</taxon>
        <taxon>Segatella</taxon>
    </lineage>
</organism>
<evidence type="ECO:0000256" key="2">
    <source>
        <dbReference type="SAM" id="SignalP"/>
    </source>
</evidence>
<evidence type="ECO:0000256" key="1">
    <source>
        <dbReference type="SAM" id="MobiDB-lite"/>
    </source>
</evidence>
<feature type="signal peptide" evidence="2">
    <location>
        <begin position="1"/>
        <end position="22"/>
    </location>
</feature>